<feature type="domain" description="TonB-dependent receptor plug" evidence="17">
    <location>
        <begin position="81"/>
        <end position="180"/>
    </location>
</feature>
<dbReference type="InterPro" id="IPR036942">
    <property type="entry name" value="Beta-barrel_TonB_sf"/>
</dbReference>
<keyword evidence="9 12" id="KW-0472">Membrane</keyword>
<evidence type="ECO:0000256" key="8">
    <source>
        <dbReference type="ARBA" id="ARBA00023077"/>
    </source>
</evidence>
<keyword evidence="3 12" id="KW-0813">Transport</keyword>
<keyword evidence="6 15" id="KW-0732">Signal</keyword>
<sequence length="775" mass="83143">MKNNATRRPRSLRMADGLAASLSTAALLPLGALAQTAAQPPAAALPAVTVQEQAIDPNPNAEGGVPYKARTSGDTRHTRPLAETPQTISVVTKTAIDDSGATDLKQILAAQPGITLGTGENGNAFGDRYIIRGQEARSDVFVDGLRDPGMTTRESFAIEQVEITKGPNSSFAGRGSAGGAINAITKQATLDYDFYRISAGAGTDKYHRVTADLNKGFTDSFALRANVLTGNEGVPDRDGSSRRRDGLALSGLWEVNKDLSVTLDYYGLRAKDKRPDLGSYLVGTAPFRYPAKNVPLYAQANDFLQSDVDTVTARVQYRFADNLKLNSLTRYGRSENAYATTGASSRTVYPLGSNQGYLAGTIDNGHTGWQDVTYFAHQSNLRWDTEIAGRKNEFIFSVEYTDHQVISGGYNVTNAGAYNCRNSATSRVNNAWCINDALGNAVPGVGYLANRSYTRTPRTRDWHVKSTGLSVMDTVDLTDRLTAFGGLRADYTDFRLLTTSASTGLATGNYGYTDTLWNGHLGLSYKLSEAGMVYASYGTAQDINGGESDTGTSAGYGGLVIYQGSAAGAKPETSENLEIGTKWNLLNNKLLFTAAAFRTTKKDVMEGANYDAVGTFNTGKNRVQGVEFGLVGNVTDKLTVQAGATFMKSKVLASATATNVGLPLSNFADRAATLQAKYQLTPDLSIGGVARHESKRCGGQPDTGAGFTNGVCAQPVPGFTVYDLFASYRLNKHADIRLNVLNATDKDYYTAVYRSGAFLYKGDGRAVRVTFDYEF</sequence>
<proteinExistence type="inferred from homology"/>
<comment type="subcellular location">
    <subcellularLocation>
        <location evidence="1 12">Cell outer membrane</location>
        <topology evidence="1 12">Multi-pass membrane protein</topology>
    </subcellularLocation>
</comment>
<dbReference type="Pfam" id="PF00593">
    <property type="entry name" value="TonB_dep_Rec_b-barrel"/>
    <property type="match status" value="1"/>
</dbReference>
<name>A0A370FFE1_9BURK</name>
<keyword evidence="7" id="KW-0406">Ion transport</keyword>
<evidence type="ECO:0000256" key="4">
    <source>
        <dbReference type="ARBA" id="ARBA00022452"/>
    </source>
</evidence>
<evidence type="ECO:0000256" key="15">
    <source>
        <dbReference type="SAM" id="SignalP"/>
    </source>
</evidence>
<dbReference type="GO" id="GO:0015344">
    <property type="term" value="F:siderophore uptake transmembrane transporter activity"/>
    <property type="evidence" value="ECO:0007669"/>
    <property type="project" value="TreeGrafter"/>
</dbReference>
<reference evidence="18 19" key="1">
    <citation type="submission" date="2018-07" db="EMBL/GenBank/DDBJ databases">
        <title>Genomic Encyclopedia of Type Strains, Phase IV (KMG-IV): sequencing the most valuable type-strain genomes for metagenomic binning, comparative biology and taxonomic classification.</title>
        <authorList>
            <person name="Goeker M."/>
        </authorList>
    </citation>
    <scope>NUCLEOTIDE SEQUENCE [LARGE SCALE GENOMIC DNA]</scope>
    <source>
        <strain evidence="18 19">DSM 21352</strain>
    </source>
</reference>
<dbReference type="FunFam" id="2.170.130.10:FF:000001">
    <property type="entry name" value="Catecholate siderophore TonB-dependent receptor"/>
    <property type="match status" value="1"/>
</dbReference>
<dbReference type="EMBL" id="QQAV01000007">
    <property type="protein sequence ID" value="RDI22815.1"/>
    <property type="molecule type" value="Genomic_DNA"/>
</dbReference>
<organism evidence="18 19">
    <name type="scientific">Pseudacidovorax intermedius</name>
    <dbReference type="NCBI Taxonomy" id="433924"/>
    <lineage>
        <taxon>Bacteria</taxon>
        <taxon>Pseudomonadati</taxon>
        <taxon>Pseudomonadota</taxon>
        <taxon>Betaproteobacteria</taxon>
        <taxon>Burkholderiales</taxon>
        <taxon>Comamonadaceae</taxon>
        <taxon>Pseudacidovorax</taxon>
    </lineage>
</organism>
<dbReference type="RefSeq" id="WP_114803754.1">
    <property type="nucleotide sequence ID" value="NZ_QQAV01000007.1"/>
</dbReference>
<evidence type="ECO:0000256" key="1">
    <source>
        <dbReference type="ARBA" id="ARBA00004571"/>
    </source>
</evidence>
<feature type="chain" id="PRO_5016712075" evidence="15">
    <location>
        <begin position="35"/>
        <end position="775"/>
    </location>
</feature>
<dbReference type="InterPro" id="IPR000531">
    <property type="entry name" value="Beta-barrel_TonB"/>
</dbReference>
<dbReference type="InterPro" id="IPR039426">
    <property type="entry name" value="TonB-dep_rcpt-like"/>
</dbReference>
<comment type="caution">
    <text evidence="18">The sequence shown here is derived from an EMBL/GenBank/DDBJ whole genome shotgun (WGS) entry which is preliminary data.</text>
</comment>
<evidence type="ECO:0000313" key="18">
    <source>
        <dbReference type="EMBL" id="RDI22815.1"/>
    </source>
</evidence>
<dbReference type="Gene3D" id="2.170.130.10">
    <property type="entry name" value="TonB-dependent receptor, plug domain"/>
    <property type="match status" value="1"/>
</dbReference>
<evidence type="ECO:0000256" key="2">
    <source>
        <dbReference type="ARBA" id="ARBA00009810"/>
    </source>
</evidence>
<evidence type="ECO:0000256" key="7">
    <source>
        <dbReference type="ARBA" id="ARBA00023065"/>
    </source>
</evidence>
<keyword evidence="19" id="KW-1185">Reference proteome</keyword>
<dbReference type="CDD" id="cd01347">
    <property type="entry name" value="ligand_gated_channel"/>
    <property type="match status" value="1"/>
</dbReference>
<keyword evidence="4 12" id="KW-1134">Transmembrane beta strand</keyword>
<feature type="signal peptide" evidence="15">
    <location>
        <begin position="1"/>
        <end position="34"/>
    </location>
</feature>
<feature type="region of interest" description="Disordered" evidence="14">
    <location>
        <begin position="55"/>
        <end position="81"/>
    </location>
</feature>
<keyword evidence="11 12" id="KW-0998">Cell outer membrane</keyword>
<comment type="similarity">
    <text evidence="2 12 13">Belongs to the TonB-dependent receptor family.</text>
</comment>
<evidence type="ECO:0000256" key="5">
    <source>
        <dbReference type="ARBA" id="ARBA00022692"/>
    </source>
</evidence>
<dbReference type="OrthoDB" id="9790771at2"/>
<dbReference type="GO" id="GO:0009279">
    <property type="term" value="C:cell outer membrane"/>
    <property type="evidence" value="ECO:0007669"/>
    <property type="project" value="UniProtKB-SubCell"/>
</dbReference>
<dbReference type="Gene3D" id="2.40.170.20">
    <property type="entry name" value="TonB-dependent receptor, beta-barrel domain"/>
    <property type="match status" value="1"/>
</dbReference>
<accession>A0A370FFE1</accession>
<dbReference type="SUPFAM" id="SSF56935">
    <property type="entry name" value="Porins"/>
    <property type="match status" value="1"/>
</dbReference>
<evidence type="ECO:0000256" key="12">
    <source>
        <dbReference type="PROSITE-ProRule" id="PRU01360"/>
    </source>
</evidence>
<feature type="domain" description="TonB-dependent receptor-like beta-barrel" evidence="16">
    <location>
        <begin position="274"/>
        <end position="742"/>
    </location>
</feature>
<dbReference type="PROSITE" id="PS52016">
    <property type="entry name" value="TONB_DEPENDENT_REC_3"/>
    <property type="match status" value="1"/>
</dbReference>
<keyword evidence="5 12" id="KW-0812">Transmembrane</keyword>
<evidence type="ECO:0000256" key="10">
    <source>
        <dbReference type="ARBA" id="ARBA00023170"/>
    </source>
</evidence>
<dbReference type="AlphaFoldDB" id="A0A370FFE1"/>
<dbReference type="GO" id="GO:0015891">
    <property type="term" value="P:siderophore transport"/>
    <property type="evidence" value="ECO:0007669"/>
    <property type="project" value="UniProtKB-ARBA"/>
</dbReference>
<dbReference type="Proteomes" id="UP000255265">
    <property type="component" value="Unassembled WGS sequence"/>
</dbReference>
<evidence type="ECO:0000256" key="11">
    <source>
        <dbReference type="ARBA" id="ARBA00023237"/>
    </source>
</evidence>
<evidence type="ECO:0000256" key="6">
    <source>
        <dbReference type="ARBA" id="ARBA00022729"/>
    </source>
</evidence>
<evidence type="ECO:0000256" key="9">
    <source>
        <dbReference type="ARBA" id="ARBA00023136"/>
    </source>
</evidence>
<dbReference type="Pfam" id="PF07715">
    <property type="entry name" value="Plug"/>
    <property type="match status" value="1"/>
</dbReference>
<dbReference type="InterPro" id="IPR012910">
    <property type="entry name" value="Plug_dom"/>
</dbReference>
<evidence type="ECO:0000256" key="14">
    <source>
        <dbReference type="SAM" id="MobiDB-lite"/>
    </source>
</evidence>
<protein>
    <submittedName>
        <fullName evidence="18">Catecholate siderophore receptor</fullName>
    </submittedName>
</protein>
<dbReference type="PANTHER" id="PTHR32552">
    <property type="entry name" value="FERRICHROME IRON RECEPTOR-RELATED"/>
    <property type="match status" value="1"/>
</dbReference>
<evidence type="ECO:0000256" key="13">
    <source>
        <dbReference type="RuleBase" id="RU003357"/>
    </source>
</evidence>
<evidence type="ECO:0000313" key="19">
    <source>
        <dbReference type="Proteomes" id="UP000255265"/>
    </source>
</evidence>
<gene>
    <name evidence="18" type="ORF">DFR41_107218</name>
</gene>
<dbReference type="InterPro" id="IPR037066">
    <property type="entry name" value="Plug_dom_sf"/>
</dbReference>
<keyword evidence="8 13" id="KW-0798">TonB box</keyword>
<evidence type="ECO:0000256" key="3">
    <source>
        <dbReference type="ARBA" id="ARBA00022448"/>
    </source>
</evidence>
<dbReference type="PANTHER" id="PTHR32552:SF83">
    <property type="entry name" value="BLR3904 PROTEIN"/>
    <property type="match status" value="1"/>
</dbReference>
<evidence type="ECO:0000259" key="16">
    <source>
        <dbReference type="Pfam" id="PF00593"/>
    </source>
</evidence>
<evidence type="ECO:0000259" key="17">
    <source>
        <dbReference type="Pfam" id="PF07715"/>
    </source>
</evidence>
<keyword evidence="10 18" id="KW-0675">Receptor</keyword>